<evidence type="ECO:0000313" key="2">
    <source>
        <dbReference type="Proteomes" id="UP000008311"/>
    </source>
</evidence>
<evidence type="ECO:0000313" key="1">
    <source>
        <dbReference type="EMBL" id="EEF23639.1"/>
    </source>
</evidence>
<reference evidence="2" key="1">
    <citation type="journal article" date="2010" name="Nat. Biotechnol.">
        <title>Draft genome sequence of the oilseed species Ricinus communis.</title>
        <authorList>
            <person name="Chan A.P."/>
            <person name="Crabtree J."/>
            <person name="Zhao Q."/>
            <person name="Lorenzi H."/>
            <person name="Orvis J."/>
            <person name="Puiu D."/>
            <person name="Melake-Berhan A."/>
            <person name="Jones K.M."/>
            <person name="Redman J."/>
            <person name="Chen G."/>
            <person name="Cahoon E.B."/>
            <person name="Gedil M."/>
            <person name="Stanke M."/>
            <person name="Haas B.J."/>
            <person name="Wortman J.R."/>
            <person name="Fraser-Liggett C.M."/>
            <person name="Ravel J."/>
            <person name="Rabinowicz P.D."/>
        </authorList>
    </citation>
    <scope>NUCLEOTIDE SEQUENCE [LARGE SCALE GENOMIC DNA]</scope>
    <source>
        <strain evidence="2">cv. Hale</strain>
    </source>
</reference>
<dbReference type="EMBL" id="EQ985310">
    <property type="protein sequence ID" value="EEF23639.1"/>
    <property type="molecule type" value="Genomic_DNA"/>
</dbReference>
<protein>
    <submittedName>
        <fullName evidence="1">Uncharacterized protein</fullName>
    </submittedName>
</protein>
<sequence length="94" mass="10497">MATASEIWRVSAVQHQAFATLGHNVIQRSFKHFPVFNTELRQTFEIRAMRLPGNLHNCLRSVGEITTGVWQLKHIIGNLPPGGVIWLRLPNGGG</sequence>
<dbReference type="AlphaFoldDB" id="B9TKH4"/>
<proteinExistence type="predicted"/>
<dbReference type="InParanoid" id="B9TKH4"/>
<dbReference type="Proteomes" id="UP000008311">
    <property type="component" value="Unassembled WGS sequence"/>
</dbReference>
<name>B9TKH4_RICCO</name>
<accession>B9TKH4</accession>
<organism evidence="1 2">
    <name type="scientific">Ricinus communis</name>
    <name type="common">Castor bean</name>
    <dbReference type="NCBI Taxonomy" id="3988"/>
    <lineage>
        <taxon>Eukaryota</taxon>
        <taxon>Viridiplantae</taxon>
        <taxon>Streptophyta</taxon>
        <taxon>Embryophyta</taxon>
        <taxon>Tracheophyta</taxon>
        <taxon>Spermatophyta</taxon>
        <taxon>Magnoliopsida</taxon>
        <taxon>eudicotyledons</taxon>
        <taxon>Gunneridae</taxon>
        <taxon>Pentapetalae</taxon>
        <taxon>rosids</taxon>
        <taxon>fabids</taxon>
        <taxon>Malpighiales</taxon>
        <taxon>Euphorbiaceae</taxon>
        <taxon>Acalyphoideae</taxon>
        <taxon>Acalypheae</taxon>
        <taxon>Ricinus</taxon>
    </lineage>
</organism>
<keyword evidence="2" id="KW-1185">Reference proteome</keyword>
<gene>
    <name evidence="1" type="ORF">RCOM_2076620</name>
</gene>